<dbReference type="GeneID" id="87947250"/>
<feature type="region of interest" description="Disordered" evidence="1">
    <location>
        <begin position="700"/>
        <end position="721"/>
    </location>
</feature>
<dbReference type="Proteomes" id="UP001322277">
    <property type="component" value="Chromosome 7"/>
</dbReference>
<dbReference type="RefSeq" id="XP_062782957.1">
    <property type="nucleotide sequence ID" value="XM_062926906.1"/>
</dbReference>
<dbReference type="EMBL" id="CP137311">
    <property type="protein sequence ID" value="WQF85736.1"/>
    <property type="molecule type" value="Genomic_DNA"/>
</dbReference>
<reference evidence="3" key="1">
    <citation type="journal article" date="2023" name="bioRxiv">
        <title>Complete genome of the Medicago anthracnose fungus, Colletotrichum destructivum, reveals a mini-chromosome-like region within a core chromosome.</title>
        <authorList>
            <person name="Lapalu N."/>
            <person name="Simon A."/>
            <person name="Lu A."/>
            <person name="Plaumann P.-L."/>
            <person name="Amselem J."/>
            <person name="Pigne S."/>
            <person name="Auger A."/>
            <person name="Koch C."/>
            <person name="Dallery J.-F."/>
            <person name="O'Connell R.J."/>
        </authorList>
    </citation>
    <scope>NUCLEOTIDE SEQUENCE [LARGE SCALE GENOMIC DNA]</scope>
    <source>
        <strain evidence="3">CBS 520.97</strain>
    </source>
</reference>
<sequence length="721" mass="80463">MSGSERSIPRPSCQPSSVDFIDHHLPRHHKAFSDLMVHYDSSLGRYVPSNQALATAAENTSTFNSPFGTVSSPHSTSQGPENTSHGTVPLRPAWDTIGSMALWNEIFQEAMNQFRDATTEPKDRCKSGTSIRAEGDWESVYTKLEKAQRYYQDEGGRVGWFRKKRRDAADQAPFVAEVVGNAAKVLPDSVFSTPILGVIQVILDTVKKGAEVRDQVSDSLDGLIPIFSDVELFLSTFRGDENIRKAAVDLAVAVIEAIERAIGFFTSKEIVRGVKAFGLGSFYEHNLVQSLESINKKAQRLMQEATKSDMFEGRMYSQETMRMLQRAADAQQKSLEVQKQISAEQAREISLLTDIKNLLDDHHKERDQEVEFLRVEIISLRSVSPGLGNPWGPYMPPPQPSQPVLDWPVTQDRLRQILSSGDTDLVDASFAASRTPDFPSRERAHAQQIVGNQLFRAWMMSPHSTKLLIHWDRKPPRQVANLSPLSLFCVSMAEMLYGHQRFIPLLWLCGRHISPGDRFSGGRSMLASLAGQLLRQHEFDVRSVMTAGAVDLSRLQAGDEKETLRLLYFLICHIPESITPVFLIDNVIFYEREEMEADLALSSLLKLVVDGNLRAAVKVLFTSTPGTRHIRGAFDDDNLILEVDTLPKTVWSPSDERVSRELVSVGILPPLRDCEGSRSRSSDTGTVNFTSSPQSLSNLYLIAPPSEAGQSSKIGKDKKRR</sequence>
<name>A0AAX4IRC4_9PEZI</name>
<dbReference type="PANTHER" id="PTHR40619">
    <property type="entry name" value="FUNGAL STAND N-TERMINAL GOODBYE DOMAIN-CONTAINING PROTEIN"/>
    <property type="match status" value="1"/>
</dbReference>
<proteinExistence type="predicted"/>
<protein>
    <recommendedName>
        <fullName evidence="4">Phytanoyl-CoA dioxygenase</fullName>
    </recommendedName>
</protein>
<feature type="region of interest" description="Disordered" evidence="1">
    <location>
        <begin position="64"/>
        <end position="87"/>
    </location>
</feature>
<gene>
    <name evidence="2" type="ORF">CDEST_10750</name>
</gene>
<evidence type="ECO:0000313" key="3">
    <source>
        <dbReference type="Proteomes" id="UP001322277"/>
    </source>
</evidence>
<dbReference type="AlphaFoldDB" id="A0AAX4IRC4"/>
<dbReference type="PANTHER" id="PTHR40619:SF3">
    <property type="entry name" value="FUNGAL STAND N-TERMINAL GOODBYE DOMAIN-CONTAINING PROTEIN"/>
    <property type="match status" value="1"/>
</dbReference>
<keyword evidence="3" id="KW-1185">Reference proteome</keyword>
<evidence type="ECO:0008006" key="4">
    <source>
        <dbReference type="Google" id="ProtNLM"/>
    </source>
</evidence>
<accession>A0AAX4IRC4</accession>
<evidence type="ECO:0000256" key="1">
    <source>
        <dbReference type="SAM" id="MobiDB-lite"/>
    </source>
</evidence>
<dbReference type="KEGG" id="cdet:87947250"/>
<evidence type="ECO:0000313" key="2">
    <source>
        <dbReference type="EMBL" id="WQF85736.1"/>
    </source>
</evidence>
<feature type="compositionally biased region" description="Polar residues" evidence="1">
    <location>
        <begin position="64"/>
        <end position="86"/>
    </location>
</feature>
<feature type="region of interest" description="Disordered" evidence="1">
    <location>
        <begin position="1"/>
        <end position="20"/>
    </location>
</feature>
<organism evidence="2 3">
    <name type="scientific">Colletotrichum destructivum</name>
    <dbReference type="NCBI Taxonomy" id="34406"/>
    <lineage>
        <taxon>Eukaryota</taxon>
        <taxon>Fungi</taxon>
        <taxon>Dikarya</taxon>
        <taxon>Ascomycota</taxon>
        <taxon>Pezizomycotina</taxon>
        <taxon>Sordariomycetes</taxon>
        <taxon>Hypocreomycetidae</taxon>
        <taxon>Glomerellales</taxon>
        <taxon>Glomerellaceae</taxon>
        <taxon>Colletotrichum</taxon>
        <taxon>Colletotrichum destructivum species complex</taxon>
    </lineage>
</organism>